<evidence type="ECO:0000313" key="1">
    <source>
        <dbReference type="EMBL" id="SVC73469.1"/>
    </source>
</evidence>
<feature type="non-terminal residue" evidence="1">
    <location>
        <position position="46"/>
    </location>
</feature>
<accession>A0A382PJA8</accession>
<proteinExistence type="predicted"/>
<name>A0A382PJA8_9ZZZZ</name>
<dbReference type="AlphaFoldDB" id="A0A382PJA8"/>
<dbReference type="EMBL" id="UINC01107814">
    <property type="protein sequence ID" value="SVC73469.1"/>
    <property type="molecule type" value="Genomic_DNA"/>
</dbReference>
<sequence>MYKLITILLFTYGLAITNDDIYDNSWALIIGINKYENVQKLDFAAD</sequence>
<gene>
    <name evidence="1" type="ORF">METZ01_LOCUS326323</name>
</gene>
<reference evidence="1" key="1">
    <citation type="submission" date="2018-05" db="EMBL/GenBank/DDBJ databases">
        <authorList>
            <person name="Lanie J.A."/>
            <person name="Ng W.-L."/>
            <person name="Kazmierczak K.M."/>
            <person name="Andrzejewski T.M."/>
            <person name="Davidsen T.M."/>
            <person name="Wayne K.J."/>
            <person name="Tettelin H."/>
            <person name="Glass J.I."/>
            <person name="Rusch D."/>
            <person name="Podicherti R."/>
            <person name="Tsui H.-C.T."/>
            <person name="Winkler M.E."/>
        </authorList>
    </citation>
    <scope>NUCLEOTIDE SEQUENCE</scope>
</reference>
<protein>
    <submittedName>
        <fullName evidence="1">Uncharacterized protein</fullName>
    </submittedName>
</protein>
<organism evidence="1">
    <name type="scientific">marine metagenome</name>
    <dbReference type="NCBI Taxonomy" id="408172"/>
    <lineage>
        <taxon>unclassified sequences</taxon>
        <taxon>metagenomes</taxon>
        <taxon>ecological metagenomes</taxon>
    </lineage>
</organism>